<dbReference type="SMART" id="SM00257">
    <property type="entry name" value="LysM"/>
    <property type="match status" value="2"/>
</dbReference>
<dbReference type="OrthoDB" id="3587182at2759"/>
<comment type="similarity">
    <text evidence="3">Belongs to the secreted LysM effector family.</text>
</comment>
<evidence type="ECO:0000313" key="5">
    <source>
        <dbReference type="EMBL" id="RSL65263.1"/>
    </source>
</evidence>
<keyword evidence="1" id="KW-0147">Chitin-binding</keyword>
<evidence type="ECO:0000256" key="3">
    <source>
        <dbReference type="ARBA" id="ARBA00044955"/>
    </source>
</evidence>
<dbReference type="STRING" id="1325734.A0A428QIY8"/>
<dbReference type="CDD" id="cd00118">
    <property type="entry name" value="LysM"/>
    <property type="match status" value="2"/>
</dbReference>
<name>A0A428QIY8_9HYPO</name>
<evidence type="ECO:0000259" key="4">
    <source>
        <dbReference type="PROSITE" id="PS51782"/>
    </source>
</evidence>
<evidence type="ECO:0000256" key="1">
    <source>
        <dbReference type="ARBA" id="ARBA00022669"/>
    </source>
</evidence>
<evidence type="ECO:0000256" key="2">
    <source>
        <dbReference type="ARBA" id="ARBA00023026"/>
    </source>
</evidence>
<comment type="caution">
    <text evidence="5">The sequence shown here is derived from an EMBL/GenBank/DDBJ whole genome shotgun (WGS) entry which is preliminary data.</text>
</comment>
<dbReference type="InterPro" id="IPR018392">
    <property type="entry name" value="LysM"/>
</dbReference>
<dbReference type="AlphaFoldDB" id="A0A428QIY8"/>
<evidence type="ECO:0000313" key="6">
    <source>
        <dbReference type="Proteomes" id="UP000288168"/>
    </source>
</evidence>
<reference evidence="5 6" key="1">
    <citation type="submission" date="2017-06" db="EMBL/GenBank/DDBJ databases">
        <title>Comparative genomic analysis of Ambrosia Fusariam Clade fungi.</title>
        <authorList>
            <person name="Stajich J.E."/>
            <person name="Carrillo J."/>
            <person name="Kijimoto T."/>
            <person name="Eskalen A."/>
            <person name="O'Donnell K."/>
            <person name="Kasson M."/>
        </authorList>
    </citation>
    <scope>NUCLEOTIDE SEQUENCE [LARGE SCALE GENOMIC DNA]</scope>
    <source>
        <strain evidence="5 6">NRRL62584</strain>
    </source>
</reference>
<dbReference type="Gene3D" id="1.20.1050.10">
    <property type="match status" value="1"/>
</dbReference>
<dbReference type="Proteomes" id="UP000288168">
    <property type="component" value="Unassembled WGS sequence"/>
</dbReference>
<proteinExistence type="inferred from homology"/>
<feature type="domain" description="LysM" evidence="4">
    <location>
        <begin position="393"/>
        <end position="439"/>
    </location>
</feature>
<protein>
    <recommendedName>
        <fullName evidence="4">LysM domain-containing protein</fullName>
    </recommendedName>
</protein>
<sequence length="779" mass="87041">MPDLALMLERLSEVPCWPPDQPTSISHWGFTIYRTYYGPSGDDNWDKLLMTAKREAMEEVMNDGDDEAGEKLKPLFCLDPRSDAALLSGVDRRGLIQIYNDHIGGPPMPTCGPLVFLYADEDVLNQVSQGIFTLKAVDAEEKPREDIPPQEGDEFFALCVNAFVIYDADDLSGGNLGDECISSLAADISCHSEVKTFMRLGYRGSLASTARTDLVCTDACSASLRSWFNSVASNCEGKSFSNDDIVPTKFGGYMWAGWNETCVKDPKTKSIEEMPRDELCHTCHIRRLAMMQSSQYSIYNKYYKEQLEYVYNTCGGRTGPTDIPPPLKTTKPIEAPFCLTNKHYMTKEGDTCDSIAKASHVSGAELYMGNQELIGDCRNIPADLRLCLPLECETYTVQPEDTCVKIEFRLGLKLDSLRSYNSWLKYDCSNLQPATDFYGKAICVSPQGGNFTGTILDSMPTNGPGRNLSAVAPPKDVEVADGTTPNCGKWHVVGEDDTCTSIHMDHNIPLCIMASITADTKLTLFLWLEGFFPKQIAYYLLLKGLADSPSQLYEGKTNYPRLEINILRFNGSAIVDVDTSDPKPAGKSSPCLRITDPTAKNEPRWIHESSSIRSFLEELYPEKTPMISPTPLERALMNDIHSTILQSIIDSNYYIKNAASVTTSWSGIRDEDRSLALARHAKENHVRALLKAQEWATESLEKGGWLTPGLDHPGLVDAMFAGGARYMELSYSLDFFEDERLGLLREWYARFKQVSWWSELEESGRHPKELSYPSSCREV</sequence>
<dbReference type="Gene3D" id="3.10.350.10">
    <property type="entry name" value="LysM domain"/>
    <property type="match status" value="2"/>
</dbReference>
<dbReference type="SUPFAM" id="SSF54106">
    <property type="entry name" value="LysM domain"/>
    <property type="match status" value="1"/>
</dbReference>
<keyword evidence="6" id="KW-1185">Reference proteome</keyword>
<dbReference type="GO" id="GO:0008061">
    <property type="term" value="F:chitin binding"/>
    <property type="evidence" value="ECO:0007669"/>
    <property type="project" value="UniProtKB-KW"/>
</dbReference>
<dbReference type="Gene3D" id="3.40.30.10">
    <property type="entry name" value="Glutaredoxin"/>
    <property type="match status" value="1"/>
</dbReference>
<feature type="domain" description="LysM" evidence="4">
    <location>
        <begin position="342"/>
        <end position="388"/>
    </location>
</feature>
<dbReference type="InterPro" id="IPR036779">
    <property type="entry name" value="LysM_dom_sf"/>
</dbReference>
<dbReference type="EMBL" id="NKCI01000030">
    <property type="protein sequence ID" value="RSL65263.1"/>
    <property type="molecule type" value="Genomic_DNA"/>
</dbReference>
<dbReference type="InterPro" id="IPR052210">
    <property type="entry name" value="LysM1-like"/>
</dbReference>
<dbReference type="Pfam" id="PF01476">
    <property type="entry name" value="LysM"/>
    <property type="match status" value="2"/>
</dbReference>
<dbReference type="PANTHER" id="PTHR34997:SF16">
    <property type="entry name" value="LYSM DOMAIN-CONTAINING PROTEIN"/>
    <property type="match status" value="1"/>
</dbReference>
<accession>A0A428QIY8</accession>
<dbReference type="PANTHER" id="PTHR34997">
    <property type="entry name" value="AM15"/>
    <property type="match status" value="1"/>
</dbReference>
<gene>
    <name evidence="5" type="ORF">CEP54_004320</name>
</gene>
<keyword evidence="2" id="KW-0843">Virulence</keyword>
<dbReference type="PROSITE" id="PS51782">
    <property type="entry name" value="LYSM"/>
    <property type="match status" value="2"/>
</dbReference>
<organism evidence="5 6">
    <name type="scientific">Fusarium duplospermum</name>
    <dbReference type="NCBI Taxonomy" id="1325734"/>
    <lineage>
        <taxon>Eukaryota</taxon>
        <taxon>Fungi</taxon>
        <taxon>Dikarya</taxon>
        <taxon>Ascomycota</taxon>
        <taxon>Pezizomycotina</taxon>
        <taxon>Sordariomycetes</taxon>
        <taxon>Hypocreomycetidae</taxon>
        <taxon>Hypocreales</taxon>
        <taxon>Nectriaceae</taxon>
        <taxon>Fusarium</taxon>
        <taxon>Fusarium solani species complex</taxon>
    </lineage>
</organism>